<sequence>MENYEETNIMPFANTEEFNYNVINDSLCTSDDSILLKCLDEEVVVETSIEDSLVGSVVLSKEHAFKLYNDHGFRLGFSVRKGNQKFKIGCKTKYLNHFCCYKQWMKADKGKGEKTYIKVDFRTGCKAIDFWLNDKGGWIVSIHDVSHNHGFCDVNQRRFMHSQSWLNRLYNLREKCCPVFNKDFFSGSVLSSQRSEETNHSISRRLSKTTTLCDFYRVFDEVVSEWRSNANMEDFCYKEGYIEMIVTKLKLLKHANEVYTIGAYKIFEEQFMKFPEYYQGLVVCNEREHMYEDIPDKYILKRWTKDIDFSLGSSNIGDVGKVRKKDISVKLNINASESIEEGFRMIKDNISSEVGPYCVDNSDNEVGSSNIKDPVRRRAKGECNIRKKSIVEIKYNQARGKRKSALTHTSRIKTAIQLSMKNEVLGRNLNFTSSECEISLGTSNNGNVEFINFI</sequence>
<keyword evidence="2" id="KW-1185">Reference proteome</keyword>
<proteinExistence type="predicted"/>
<dbReference type="EMBL" id="CM044701">
    <property type="protein sequence ID" value="KAI5681898.1"/>
    <property type="molecule type" value="Genomic_DNA"/>
</dbReference>
<reference evidence="2" key="1">
    <citation type="journal article" date="2023" name="Nat. Plants">
        <title>Single-cell RNA sequencing provides a high-resolution roadmap for understanding the multicellular compartmentation of specialized metabolism.</title>
        <authorList>
            <person name="Sun S."/>
            <person name="Shen X."/>
            <person name="Li Y."/>
            <person name="Li Y."/>
            <person name="Wang S."/>
            <person name="Li R."/>
            <person name="Zhang H."/>
            <person name="Shen G."/>
            <person name="Guo B."/>
            <person name="Wei J."/>
            <person name="Xu J."/>
            <person name="St-Pierre B."/>
            <person name="Chen S."/>
            <person name="Sun C."/>
        </authorList>
    </citation>
    <scope>NUCLEOTIDE SEQUENCE [LARGE SCALE GENOMIC DNA]</scope>
</reference>
<evidence type="ECO:0000313" key="2">
    <source>
        <dbReference type="Proteomes" id="UP001060085"/>
    </source>
</evidence>
<accession>A0ACC0CAV0</accession>
<gene>
    <name evidence="1" type="ORF">M9H77_03126</name>
</gene>
<name>A0ACC0CAV0_CATRO</name>
<dbReference type="Proteomes" id="UP001060085">
    <property type="component" value="Linkage Group LG01"/>
</dbReference>
<comment type="caution">
    <text evidence="1">The sequence shown here is derived from an EMBL/GenBank/DDBJ whole genome shotgun (WGS) entry which is preliminary data.</text>
</comment>
<organism evidence="1 2">
    <name type="scientific">Catharanthus roseus</name>
    <name type="common">Madagascar periwinkle</name>
    <name type="synonym">Vinca rosea</name>
    <dbReference type="NCBI Taxonomy" id="4058"/>
    <lineage>
        <taxon>Eukaryota</taxon>
        <taxon>Viridiplantae</taxon>
        <taxon>Streptophyta</taxon>
        <taxon>Embryophyta</taxon>
        <taxon>Tracheophyta</taxon>
        <taxon>Spermatophyta</taxon>
        <taxon>Magnoliopsida</taxon>
        <taxon>eudicotyledons</taxon>
        <taxon>Gunneridae</taxon>
        <taxon>Pentapetalae</taxon>
        <taxon>asterids</taxon>
        <taxon>lamiids</taxon>
        <taxon>Gentianales</taxon>
        <taxon>Apocynaceae</taxon>
        <taxon>Rauvolfioideae</taxon>
        <taxon>Vinceae</taxon>
        <taxon>Catharanthinae</taxon>
        <taxon>Catharanthus</taxon>
    </lineage>
</organism>
<evidence type="ECO:0000313" key="1">
    <source>
        <dbReference type="EMBL" id="KAI5681898.1"/>
    </source>
</evidence>
<protein>
    <submittedName>
        <fullName evidence="1">Uncharacterized protein</fullName>
    </submittedName>
</protein>